<dbReference type="Pfam" id="PF00583">
    <property type="entry name" value="Acetyltransf_1"/>
    <property type="match status" value="1"/>
</dbReference>
<sequence length="248" mass="29743">MFLRRKFEEEDPFAEPVLEGDNWDSEEEDELDEYAEETEITIPGSPDQHIIVRIRRYQEDEFRWLDNIEAKCTWEDEEIGYTTCRYIRRDAIKARFWENMEEPSKGMSELAFDIFDRYGNLKQEFKDHTVRSGLKVWKNELDHGRHFFIEEMFVTDEWRRKGLGRAMLSALFQKAQDRLESEKTSFKERHPLDFMEMKQSDMLRRPHALVVPGWLRNDVEGKRMGKSPRQRQEINDQAIDAAVGFYTT</sequence>
<dbReference type="SUPFAM" id="SSF55729">
    <property type="entry name" value="Acyl-CoA N-acyltransferases (Nat)"/>
    <property type="match status" value="1"/>
</dbReference>
<evidence type="ECO:0000313" key="3">
    <source>
        <dbReference type="EMBL" id="OJJ36179.1"/>
    </source>
</evidence>
<dbReference type="AlphaFoldDB" id="A0A1L9RMK1"/>
<dbReference type="EMBL" id="KV878212">
    <property type="protein sequence ID" value="OJJ36179.1"/>
    <property type="molecule type" value="Genomic_DNA"/>
</dbReference>
<protein>
    <recommendedName>
        <fullName evidence="2">N-acetyltransferase domain-containing protein</fullName>
    </recommendedName>
</protein>
<dbReference type="OrthoDB" id="508139at2759"/>
<organism evidence="3 4">
    <name type="scientific">Aspergillus wentii DTO 134E9</name>
    <dbReference type="NCBI Taxonomy" id="1073089"/>
    <lineage>
        <taxon>Eukaryota</taxon>
        <taxon>Fungi</taxon>
        <taxon>Dikarya</taxon>
        <taxon>Ascomycota</taxon>
        <taxon>Pezizomycotina</taxon>
        <taxon>Eurotiomycetes</taxon>
        <taxon>Eurotiomycetidae</taxon>
        <taxon>Eurotiales</taxon>
        <taxon>Aspergillaceae</taxon>
        <taxon>Aspergillus</taxon>
        <taxon>Aspergillus subgen. Cremei</taxon>
    </lineage>
</organism>
<accession>A0A1L9RMK1</accession>
<reference evidence="4" key="1">
    <citation type="journal article" date="2017" name="Genome Biol.">
        <title>Comparative genomics reveals high biological diversity and specific adaptations in the industrially and medically important fungal genus Aspergillus.</title>
        <authorList>
            <person name="de Vries R.P."/>
            <person name="Riley R."/>
            <person name="Wiebenga A."/>
            <person name="Aguilar-Osorio G."/>
            <person name="Amillis S."/>
            <person name="Uchima C.A."/>
            <person name="Anderluh G."/>
            <person name="Asadollahi M."/>
            <person name="Askin M."/>
            <person name="Barry K."/>
            <person name="Battaglia E."/>
            <person name="Bayram O."/>
            <person name="Benocci T."/>
            <person name="Braus-Stromeyer S.A."/>
            <person name="Caldana C."/>
            <person name="Canovas D."/>
            <person name="Cerqueira G.C."/>
            <person name="Chen F."/>
            <person name="Chen W."/>
            <person name="Choi C."/>
            <person name="Clum A."/>
            <person name="Dos Santos R.A."/>
            <person name="Damasio A.R."/>
            <person name="Diallinas G."/>
            <person name="Emri T."/>
            <person name="Fekete E."/>
            <person name="Flipphi M."/>
            <person name="Freyberg S."/>
            <person name="Gallo A."/>
            <person name="Gournas C."/>
            <person name="Habgood R."/>
            <person name="Hainaut M."/>
            <person name="Harispe M.L."/>
            <person name="Henrissat B."/>
            <person name="Hilden K.S."/>
            <person name="Hope R."/>
            <person name="Hossain A."/>
            <person name="Karabika E."/>
            <person name="Karaffa L."/>
            <person name="Karanyi Z."/>
            <person name="Krasevec N."/>
            <person name="Kuo A."/>
            <person name="Kusch H."/>
            <person name="LaButti K."/>
            <person name="Lagendijk E.L."/>
            <person name="Lapidus A."/>
            <person name="Levasseur A."/>
            <person name="Lindquist E."/>
            <person name="Lipzen A."/>
            <person name="Logrieco A.F."/>
            <person name="MacCabe A."/>
            <person name="Maekelae M.R."/>
            <person name="Malavazi I."/>
            <person name="Melin P."/>
            <person name="Meyer V."/>
            <person name="Mielnichuk N."/>
            <person name="Miskei M."/>
            <person name="Molnar A.P."/>
            <person name="Mule G."/>
            <person name="Ngan C.Y."/>
            <person name="Orejas M."/>
            <person name="Orosz E."/>
            <person name="Ouedraogo J.P."/>
            <person name="Overkamp K.M."/>
            <person name="Park H.-S."/>
            <person name="Perrone G."/>
            <person name="Piumi F."/>
            <person name="Punt P.J."/>
            <person name="Ram A.F."/>
            <person name="Ramon A."/>
            <person name="Rauscher S."/>
            <person name="Record E."/>
            <person name="Riano-Pachon D.M."/>
            <person name="Robert V."/>
            <person name="Roehrig J."/>
            <person name="Ruller R."/>
            <person name="Salamov A."/>
            <person name="Salih N.S."/>
            <person name="Samson R.A."/>
            <person name="Sandor E."/>
            <person name="Sanguinetti M."/>
            <person name="Schuetze T."/>
            <person name="Sepcic K."/>
            <person name="Shelest E."/>
            <person name="Sherlock G."/>
            <person name="Sophianopoulou V."/>
            <person name="Squina F.M."/>
            <person name="Sun H."/>
            <person name="Susca A."/>
            <person name="Todd R.B."/>
            <person name="Tsang A."/>
            <person name="Unkles S.E."/>
            <person name="van de Wiele N."/>
            <person name="van Rossen-Uffink D."/>
            <person name="Oliveira J.V."/>
            <person name="Vesth T.C."/>
            <person name="Visser J."/>
            <person name="Yu J.-H."/>
            <person name="Zhou M."/>
            <person name="Andersen M.R."/>
            <person name="Archer D.B."/>
            <person name="Baker S.E."/>
            <person name="Benoit I."/>
            <person name="Brakhage A.A."/>
            <person name="Braus G.H."/>
            <person name="Fischer R."/>
            <person name="Frisvad J.C."/>
            <person name="Goldman G.H."/>
            <person name="Houbraken J."/>
            <person name="Oakley B."/>
            <person name="Pocsi I."/>
            <person name="Scazzocchio C."/>
            <person name="Seiboth B."/>
            <person name="vanKuyk P.A."/>
            <person name="Wortman J."/>
            <person name="Dyer P.S."/>
            <person name="Grigoriev I.V."/>
        </authorList>
    </citation>
    <scope>NUCLEOTIDE SEQUENCE [LARGE SCALE GENOMIC DNA]</scope>
    <source>
        <strain evidence="4">DTO 134E9</strain>
    </source>
</reference>
<dbReference type="CDD" id="cd04301">
    <property type="entry name" value="NAT_SF"/>
    <property type="match status" value="1"/>
</dbReference>
<dbReference type="InterPro" id="IPR000182">
    <property type="entry name" value="GNAT_dom"/>
</dbReference>
<dbReference type="Gene3D" id="3.40.630.30">
    <property type="match status" value="1"/>
</dbReference>
<feature type="domain" description="N-acetyltransferase" evidence="2">
    <location>
        <begin position="140"/>
        <end position="178"/>
    </location>
</feature>
<name>A0A1L9RMK1_ASPWE</name>
<evidence type="ECO:0000256" key="1">
    <source>
        <dbReference type="SAM" id="MobiDB-lite"/>
    </source>
</evidence>
<dbReference type="InterPro" id="IPR016181">
    <property type="entry name" value="Acyl_CoA_acyltransferase"/>
</dbReference>
<evidence type="ECO:0000313" key="4">
    <source>
        <dbReference type="Proteomes" id="UP000184383"/>
    </source>
</evidence>
<dbReference type="RefSeq" id="XP_040689855.1">
    <property type="nucleotide sequence ID" value="XM_040837931.1"/>
</dbReference>
<keyword evidence="4" id="KW-1185">Reference proteome</keyword>
<feature type="compositionally biased region" description="Acidic residues" evidence="1">
    <location>
        <begin position="21"/>
        <end position="31"/>
    </location>
</feature>
<evidence type="ECO:0000259" key="2">
    <source>
        <dbReference type="Pfam" id="PF00583"/>
    </source>
</evidence>
<dbReference type="GeneID" id="63753779"/>
<dbReference type="GO" id="GO:0016747">
    <property type="term" value="F:acyltransferase activity, transferring groups other than amino-acyl groups"/>
    <property type="evidence" value="ECO:0007669"/>
    <property type="project" value="InterPro"/>
</dbReference>
<dbReference type="VEuPathDB" id="FungiDB:ASPWEDRAFT_537063"/>
<dbReference type="Proteomes" id="UP000184383">
    <property type="component" value="Unassembled WGS sequence"/>
</dbReference>
<feature type="region of interest" description="Disordered" evidence="1">
    <location>
        <begin position="1"/>
        <end position="31"/>
    </location>
</feature>
<gene>
    <name evidence="3" type="ORF">ASPWEDRAFT_537063</name>
</gene>
<dbReference type="STRING" id="1073089.A0A1L9RMK1"/>
<proteinExistence type="predicted"/>